<feature type="domain" description="HNH nuclease" evidence="2">
    <location>
        <begin position="126"/>
        <end position="169"/>
    </location>
</feature>
<name>A0AB39C9T5_9VIRU</name>
<dbReference type="InterPro" id="IPR044925">
    <property type="entry name" value="His-Me_finger_sf"/>
</dbReference>
<protein>
    <submittedName>
        <fullName evidence="3">Phi 1.45 protein-like protein</fullName>
    </submittedName>
</protein>
<dbReference type="InterPro" id="IPR003615">
    <property type="entry name" value="HNH_nuc"/>
</dbReference>
<evidence type="ECO:0000259" key="2">
    <source>
        <dbReference type="Pfam" id="PF13392"/>
    </source>
</evidence>
<dbReference type="SUPFAM" id="SSF54060">
    <property type="entry name" value="His-Me finger endonucleases"/>
    <property type="match status" value="1"/>
</dbReference>
<organism evidence="3">
    <name type="scientific">Aliivibrio phage vB_Alvi_H905</name>
    <dbReference type="NCBI Taxonomy" id="3234039"/>
    <lineage>
        <taxon>Viruses</taxon>
    </lineage>
</organism>
<evidence type="ECO:0000256" key="1">
    <source>
        <dbReference type="SAM" id="MobiDB-lite"/>
    </source>
</evidence>
<proteinExistence type="predicted"/>
<evidence type="ECO:0000313" key="3">
    <source>
        <dbReference type="EMBL" id="XDJ03446.1"/>
    </source>
</evidence>
<accession>A0AB39C9T5</accession>
<dbReference type="Pfam" id="PF13392">
    <property type="entry name" value="HNH_3"/>
    <property type="match status" value="1"/>
</dbReference>
<feature type="region of interest" description="Disordered" evidence="1">
    <location>
        <begin position="63"/>
        <end position="82"/>
    </location>
</feature>
<dbReference type="EMBL" id="PP986400">
    <property type="protein sequence ID" value="XDJ03446.1"/>
    <property type="molecule type" value="Genomic_DNA"/>
</dbReference>
<dbReference type="Gene3D" id="3.90.75.20">
    <property type="match status" value="1"/>
</dbReference>
<sequence>MTQLLTTQKSKYISYTQEQAEFIETGYKKWALPELTTRFNHKFGTTKTTSQLRSFTKNHKIKSGRTGCFTKGQKPHNAGTKGLMKANSGSFKKGNKPHNHKPVGSERVNVEGYVEIKTKEPNIWELKHRVNYQQAHGEIPLGHNVRFKDGDRENCDPENLFLVDNHENVLLNQRYKLNHQPTEIKDTLVLLARIDVKTARLMEKNA</sequence>
<reference evidence="3" key="1">
    <citation type="journal article" date="2024" name="Genome Announc.">
        <title>Genome sequence of H905.</title>
        <authorList>
            <person name="Whistler C."/>
            <person name="Calawa J."/>
        </authorList>
    </citation>
    <scope>NUCLEOTIDE SEQUENCE</scope>
</reference>
<reference evidence="3" key="2">
    <citation type="submission" date="2024-07" db="EMBL/GenBank/DDBJ databases">
        <authorList>
            <person name="Foxall R."/>
        </authorList>
    </citation>
    <scope>NUCLEOTIDE SEQUENCE</scope>
</reference>
<gene>
    <name evidence="3" type="ORF">H905_00028</name>
</gene>